<dbReference type="AlphaFoldDB" id="A0A0F0M1A6"/>
<organism evidence="2 3">
    <name type="scientific">Microbacterium ginsengisoli</name>
    <dbReference type="NCBI Taxonomy" id="400772"/>
    <lineage>
        <taxon>Bacteria</taxon>
        <taxon>Bacillati</taxon>
        <taxon>Actinomycetota</taxon>
        <taxon>Actinomycetes</taxon>
        <taxon>Micrococcales</taxon>
        <taxon>Microbacteriaceae</taxon>
        <taxon>Microbacterium</taxon>
    </lineage>
</organism>
<sequence length="91" mass="9907">MKRARQLRPDEIEALIAHYRDTGSVTTAAKAVGITRQTAGKYLTDAGFFTIRRMSDDDIARARGAREAGQSINSIACVTGFSPHTVARALR</sequence>
<dbReference type="STRING" id="400772.RR49_00857"/>
<evidence type="ECO:0000313" key="4">
    <source>
        <dbReference type="Proteomes" id="UP000257479"/>
    </source>
</evidence>
<name>A0A0F0M1A6_9MICO</name>
<dbReference type="Proteomes" id="UP000257479">
    <property type="component" value="Unassembled WGS sequence"/>
</dbReference>
<gene>
    <name evidence="1" type="ORF">DCP95_15185</name>
    <name evidence="2" type="ORF">RR49_00857</name>
</gene>
<comment type="caution">
    <text evidence="2">The sequence shown here is derived from an EMBL/GenBank/DDBJ whole genome shotgun (WGS) entry which is preliminary data.</text>
</comment>
<accession>A0A0F0M1A6</accession>
<dbReference type="PATRIC" id="fig|400772.4.peg.886"/>
<proteinExistence type="predicted"/>
<dbReference type="OrthoDB" id="5124404at2"/>
<protein>
    <submittedName>
        <fullName evidence="2">Helix-turn-helix domain of resolvase</fullName>
    </submittedName>
</protein>
<dbReference type="EMBL" id="JYIY01000065">
    <property type="protein sequence ID" value="KJL37797.1"/>
    <property type="molecule type" value="Genomic_DNA"/>
</dbReference>
<dbReference type="EMBL" id="DMNG01000265">
    <property type="protein sequence ID" value="HAN25890.1"/>
    <property type="molecule type" value="Genomic_DNA"/>
</dbReference>
<dbReference type="RefSeq" id="WP_045246835.1">
    <property type="nucleotide sequence ID" value="NZ_JYIY01000065.1"/>
</dbReference>
<reference evidence="2 3" key="1">
    <citation type="submission" date="2015-02" db="EMBL/GenBank/DDBJ databases">
        <title>Draft genome sequences of ten Microbacterium spp. with emphasis on heavy metal contaminated environments.</title>
        <authorList>
            <person name="Corretto E."/>
        </authorList>
    </citation>
    <scope>NUCLEOTIDE SEQUENCE [LARGE SCALE GENOMIC DNA]</scope>
    <source>
        <strain evidence="2 3">DSM 18659</strain>
    </source>
</reference>
<evidence type="ECO:0000313" key="2">
    <source>
        <dbReference type="EMBL" id="KJL37797.1"/>
    </source>
</evidence>
<evidence type="ECO:0000313" key="1">
    <source>
        <dbReference type="EMBL" id="HAN25890.1"/>
    </source>
</evidence>
<reference evidence="1 4" key="2">
    <citation type="journal article" date="2018" name="Nat. Biotechnol.">
        <title>A standardized bacterial taxonomy based on genome phylogeny substantially revises the tree of life.</title>
        <authorList>
            <person name="Parks D.H."/>
            <person name="Chuvochina M."/>
            <person name="Waite D.W."/>
            <person name="Rinke C."/>
            <person name="Skarshewski A."/>
            <person name="Chaumeil P.A."/>
            <person name="Hugenholtz P."/>
        </authorList>
    </citation>
    <scope>NUCLEOTIDE SEQUENCE [LARGE SCALE GENOMIC DNA]</scope>
    <source>
        <strain evidence="1">UBA9152</strain>
    </source>
</reference>
<evidence type="ECO:0000313" key="3">
    <source>
        <dbReference type="Proteomes" id="UP000033451"/>
    </source>
</evidence>
<dbReference type="Proteomes" id="UP000033451">
    <property type="component" value="Unassembled WGS sequence"/>
</dbReference>
<keyword evidence="3" id="KW-1185">Reference proteome</keyword>